<dbReference type="PANTHER" id="PTHR11929">
    <property type="entry name" value="ALPHA- 1,3 -FUCOSYLTRANSFERASE"/>
    <property type="match status" value="1"/>
</dbReference>
<dbReference type="AlphaFoldDB" id="A0A8C9VES9"/>
<comment type="similarity">
    <text evidence="3 12">Belongs to the glycosyltransferase 10 family.</text>
</comment>
<sequence length="396" mass="45966">MNQPASTPHHCSAPARKQRGTCLDLCDPSNMSFFREGGKTLSSIGILSTFSARSPTRHLFKALTVVFSLSTYVVYLWAVTLYNSGGRLATNHRNLTILLWHWPFRKPYNLAGDVCGDWYSIPGCLLKDNRSLFHQADIVVFHHTELKTRSSGLPLHLPRPPRQKWVWMSLESPATNQDLTSFNGLFNWTMSYRLDADIFIPYGKLIPRTSQEDYTVPNKNCLVCWVVSNFQAKHKRTAVYRSLRQLIPIEVYGMLAKKRLPASQLLPTISRCRFYLAFENSQSRDYITEKLWRNSFQAGTVPVVLGPPRPNYEAMVPGNSFIHVDDFNSTAELARFLIQLASDEERYRSYFRWHRHYDVKLYTDWRERLCSICARYNQLPHNKVYHDLNSWANKTM</sequence>
<dbReference type="InterPro" id="IPR038577">
    <property type="entry name" value="GT10-like_C_sf"/>
</dbReference>
<evidence type="ECO:0000256" key="3">
    <source>
        <dbReference type="ARBA" id="ARBA00008919"/>
    </source>
</evidence>
<name>A0A8C9VES9_SCLFO</name>
<dbReference type="UniPathway" id="UPA00378"/>
<dbReference type="Ensembl" id="ENSSFOT00015075502.1">
    <property type="protein sequence ID" value="ENSSFOP00015049565.1"/>
    <property type="gene ID" value="ENSSFOG00015026383.1"/>
</dbReference>
<feature type="domain" description="Fucosyltransferase C-terminal" evidence="13">
    <location>
        <begin position="217"/>
        <end position="391"/>
    </location>
</feature>
<keyword evidence="7" id="KW-0735">Signal-anchor</keyword>
<reference evidence="15" key="3">
    <citation type="submission" date="2025-09" db="UniProtKB">
        <authorList>
            <consortium name="Ensembl"/>
        </authorList>
    </citation>
    <scope>IDENTIFICATION</scope>
</reference>
<dbReference type="InterPro" id="IPR031481">
    <property type="entry name" value="Glyco_tran_10_N"/>
</dbReference>
<evidence type="ECO:0000256" key="9">
    <source>
        <dbReference type="ARBA" id="ARBA00023136"/>
    </source>
</evidence>
<dbReference type="InterPro" id="IPR001503">
    <property type="entry name" value="Glyco_trans_10"/>
</dbReference>
<dbReference type="FunFam" id="3.40.50.11660:FF:000001">
    <property type="entry name" value="alpha-(1,3)-fucosyltransferase 9"/>
    <property type="match status" value="1"/>
</dbReference>
<evidence type="ECO:0000256" key="1">
    <source>
        <dbReference type="ARBA" id="ARBA00004167"/>
    </source>
</evidence>
<proteinExistence type="inferred from homology"/>
<gene>
    <name evidence="15" type="primary">FUT7</name>
</gene>
<keyword evidence="9 12" id="KW-0472">Membrane</keyword>
<evidence type="ECO:0000259" key="13">
    <source>
        <dbReference type="Pfam" id="PF00852"/>
    </source>
</evidence>
<dbReference type="OrthoDB" id="427096at2759"/>
<keyword evidence="6 12" id="KW-0812">Transmembrane</keyword>
<dbReference type="SUPFAM" id="SSF53756">
    <property type="entry name" value="UDP-Glycosyltransferase/glycogen phosphorylase"/>
    <property type="match status" value="1"/>
</dbReference>
<dbReference type="InterPro" id="IPR055270">
    <property type="entry name" value="Glyco_tran_10_C"/>
</dbReference>
<dbReference type="GeneTree" id="ENSGT00940000161618"/>
<evidence type="ECO:0000256" key="11">
    <source>
        <dbReference type="ARBA" id="ARBA00036481"/>
    </source>
</evidence>
<evidence type="ECO:0000256" key="8">
    <source>
        <dbReference type="ARBA" id="ARBA00022989"/>
    </source>
</evidence>
<evidence type="ECO:0000256" key="10">
    <source>
        <dbReference type="ARBA" id="ARBA00023180"/>
    </source>
</evidence>
<keyword evidence="8 12" id="KW-1133">Transmembrane helix</keyword>
<organism evidence="15 16">
    <name type="scientific">Scleropages formosus</name>
    <name type="common">Asian bonytongue</name>
    <name type="synonym">Osteoglossum formosum</name>
    <dbReference type="NCBI Taxonomy" id="113540"/>
    <lineage>
        <taxon>Eukaryota</taxon>
        <taxon>Metazoa</taxon>
        <taxon>Chordata</taxon>
        <taxon>Craniata</taxon>
        <taxon>Vertebrata</taxon>
        <taxon>Euteleostomi</taxon>
        <taxon>Actinopterygii</taxon>
        <taxon>Neopterygii</taxon>
        <taxon>Teleostei</taxon>
        <taxon>Osteoglossocephala</taxon>
        <taxon>Osteoglossomorpha</taxon>
        <taxon>Osteoglossiformes</taxon>
        <taxon>Osteoglossidae</taxon>
        <taxon>Scleropages</taxon>
    </lineage>
</organism>
<dbReference type="KEGG" id="sfm:108938039"/>
<keyword evidence="4 12" id="KW-0328">Glycosyltransferase</keyword>
<dbReference type="PANTHER" id="PTHR11929:SF12">
    <property type="entry name" value="ALPHA-(1,3)-FUCOSYLTRANSFERASE 7"/>
    <property type="match status" value="1"/>
</dbReference>
<feature type="domain" description="Fucosyltransferase N-terminal" evidence="14">
    <location>
        <begin position="93"/>
        <end position="203"/>
    </location>
</feature>
<evidence type="ECO:0000313" key="16">
    <source>
        <dbReference type="Proteomes" id="UP000694397"/>
    </source>
</evidence>
<dbReference type="GO" id="GO:0032580">
    <property type="term" value="C:Golgi cisterna membrane"/>
    <property type="evidence" value="ECO:0007669"/>
    <property type="project" value="UniProtKB-SubCell"/>
</dbReference>
<comment type="subcellular location">
    <subcellularLocation>
        <location evidence="12">Golgi apparatus</location>
        <location evidence="12">Golgi stack membrane</location>
        <topology evidence="12">Single-pass type II membrane protein</topology>
    </subcellularLocation>
    <subcellularLocation>
        <location evidence="1">Membrane</location>
        <topology evidence="1">Single-pass membrane protein</topology>
    </subcellularLocation>
</comment>
<evidence type="ECO:0000313" key="15">
    <source>
        <dbReference type="Ensembl" id="ENSSFOP00015049565.1"/>
    </source>
</evidence>
<evidence type="ECO:0000256" key="7">
    <source>
        <dbReference type="ARBA" id="ARBA00022968"/>
    </source>
</evidence>
<evidence type="ECO:0000256" key="2">
    <source>
        <dbReference type="ARBA" id="ARBA00004922"/>
    </source>
</evidence>
<feature type="transmembrane region" description="Helical" evidence="12">
    <location>
        <begin position="59"/>
        <end position="78"/>
    </location>
</feature>
<accession>A0A8C9VES9</accession>
<dbReference type="Gene3D" id="3.40.50.11660">
    <property type="entry name" value="Glycosyl transferase family 10, C-terminal domain"/>
    <property type="match status" value="1"/>
</dbReference>
<dbReference type="GO" id="GO:0046920">
    <property type="term" value="F:alpha-(1-&gt;3)-fucosyltransferase activity"/>
    <property type="evidence" value="ECO:0007669"/>
    <property type="project" value="TreeGrafter"/>
</dbReference>
<keyword evidence="12" id="KW-0333">Golgi apparatus</keyword>
<dbReference type="Pfam" id="PF00852">
    <property type="entry name" value="Glyco_transf_10"/>
    <property type="match status" value="1"/>
</dbReference>
<comment type="pathway">
    <text evidence="2">Protein modification; protein glycosylation.</text>
</comment>
<evidence type="ECO:0000256" key="6">
    <source>
        <dbReference type="ARBA" id="ARBA00022692"/>
    </source>
</evidence>
<reference evidence="15 16" key="1">
    <citation type="submission" date="2019-04" db="EMBL/GenBank/DDBJ databases">
        <authorList>
            <consortium name="Wellcome Sanger Institute Data Sharing"/>
        </authorList>
    </citation>
    <scope>NUCLEOTIDE SEQUENCE [LARGE SCALE GENOMIC DNA]</scope>
</reference>
<dbReference type="Proteomes" id="UP000694397">
    <property type="component" value="Chromosome 17"/>
</dbReference>
<comment type="catalytic activity">
    <reaction evidence="11">
        <text>an N-acetyl-alpha-neuraminyl-(2-&gt;3)-beta-D-galactosyl-(1-&gt;4)-N-acetyl-beta-D-glucosaminyl derivative + GDP-beta-L-fucose = an alpha-Neu5Ac-(2-&gt;3)-beta-D-Gal-(1-&gt;4)-[alpha-L-Fuc-(1-&gt;3)]-beta-D-GlcNAc derivative + GDP + H(+)</text>
        <dbReference type="Rhea" id="RHEA:56076"/>
        <dbReference type="ChEBI" id="CHEBI:15378"/>
        <dbReference type="ChEBI" id="CHEBI:57273"/>
        <dbReference type="ChEBI" id="CHEBI:58189"/>
        <dbReference type="ChEBI" id="CHEBI:136545"/>
        <dbReference type="ChEBI" id="CHEBI:139509"/>
    </reaction>
    <physiologicalReaction direction="left-to-right" evidence="11">
        <dbReference type="Rhea" id="RHEA:56077"/>
    </physiologicalReaction>
</comment>
<keyword evidence="16" id="KW-1185">Reference proteome</keyword>
<evidence type="ECO:0000256" key="5">
    <source>
        <dbReference type="ARBA" id="ARBA00022679"/>
    </source>
</evidence>
<evidence type="ECO:0000256" key="12">
    <source>
        <dbReference type="RuleBase" id="RU003832"/>
    </source>
</evidence>
<dbReference type="EC" id="2.4.1.-" evidence="12"/>
<protein>
    <recommendedName>
        <fullName evidence="12">Fucosyltransferase</fullName>
        <ecNumber evidence="12">2.4.1.-</ecNumber>
    </recommendedName>
</protein>
<reference evidence="15" key="2">
    <citation type="submission" date="2025-08" db="UniProtKB">
        <authorList>
            <consortium name="Ensembl"/>
        </authorList>
    </citation>
    <scope>IDENTIFICATION</scope>
</reference>
<keyword evidence="10" id="KW-0325">Glycoprotein</keyword>
<evidence type="ECO:0000256" key="4">
    <source>
        <dbReference type="ARBA" id="ARBA00022676"/>
    </source>
</evidence>
<dbReference type="Pfam" id="PF17039">
    <property type="entry name" value="Glyco_tran_10_N"/>
    <property type="match status" value="1"/>
</dbReference>
<keyword evidence="5 12" id="KW-0808">Transferase</keyword>
<evidence type="ECO:0000259" key="14">
    <source>
        <dbReference type="Pfam" id="PF17039"/>
    </source>
</evidence>